<keyword evidence="1" id="KW-0812">Transmembrane</keyword>
<evidence type="ECO:0000256" key="1">
    <source>
        <dbReference type="SAM" id="Phobius"/>
    </source>
</evidence>
<dbReference type="PANTHER" id="PTHR45274">
    <property type="entry name" value="NAD(P)-BINDING ROSSMANN-FOLD SUPERFAMILY PROTEIN"/>
    <property type="match status" value="1"/>
</dbReference>
<sequence>MKTRFFLSPRHPHPCPFLDSIFRKSEQISFSKPAATGIPKQLLKPTKPLGHSMELLLWHSSYSSCKWPYIRLNVLATSLASFWRVFMIDMNTFLSWFFHSQLLHIITSIIIFYTFAACTSVMYLVQYMPTIGFWLMDKVGANRVEAAKQKGSTYSLGLLFGKKKAA</sequence>
<feature type="transmembrane region" description="Helical" evidence="1">
    <location>
        <begin position="69"/>
        <end position="87"/>
    </location>
</feature>
<keyword evidence="1" id="KW-0472">Membrane</keyword>
<reference evidence="2 3" key="1">
    <citation type="journal article" date="2018" name="PLoS Genet.">
        <title>Population sequencing reveals clonal diversity and ancestral inbreeding in the grapevine cultivar Chardonnay.</title>
        <authorList>
            <person name="Roach M.J."/>
            <person name="Johnson D.L."/>
            <person name="Bohlmann J."/>
            <person name="van Vuuren H.J."/>
            <person name="Jones S.J."/>
            <person name="Pretorius I.S."/>
            <person name="Schmidt S.A."/>
            <person name="Borneman A.R."/>
        </authorList>
    </citation>
    <scope>NUCLEOTIDE SEQUENCE [LARGE SCALE GENOMIC DNA]</scope>
    <source>
        <strain evidence="3">cv. Chardonnay</strain>
        <tissue evidence="2">Leaf</tissue>
    </source>
</reference>
<evidence type="ECO:0000313" key="3">
    <source>
        <dbReference type="Proteomes" id="UP000288805"/>
    </source>
</evidence>
<organism evidence="2 3">
    <name type="scientific">Vitis vinifera</name>
    <name type="common">Grape</name>
    <dbReference type="NCBI Taxonomy" id="29760"/>
    <lineage>
        <taxon>Eukaryota</taxon>
        <taxon>Viridiplantae</taxon>
        <taxon>Streptophyta</taxon>
        <taxon>Embryophyta</taxon>
        <taxon>Tracheophyta</taxon>
        <taxon>Spermatophyta</taxon>
        <taxon>Magnoliopsida</taxon>
        <taxon>eudicotyledons</taxon>
        <taxon>Gunneridae</taxon>
        <taxon>Pentapetalae</taxon>
        <taxon>rosids</taxon>
        <taxon>Vitales</taxon>
        <taxon>Vitaceae</taxon>
        <taxon>Viteae</taxon>
        <taxon>Vitis</taxon>
    </lineage>
</organism>
<protein>
    <submittedName>
        <fullName evidence="2">Uncharacterized protein</fullName>
    </submittedName>
</protein>
<gene>
    <name evidence="2" type="ORF">CK203_057124</name>
</gene>
<comment type="caution">
    <text evidence="2">The sequence shown here is derived from an EMBL/GenBank/DDBJ whole genome shotgun (WGS) entry which is preliminary data.</text>
</comment>
<dbReference type="EMBL" id="QGNW01000471">
    <property type="protein sequence ID" value="RVW70158.1"/>
    <property type="molecule type" value="Genomic_DNA"/>
</dbReference>
<keyword evidence="1" id="KW-1133">Transmembrane helix</keyword>
<dbReference type="Proteomes" id="UP000288805">
    <property type="component" value="Unassembled WGS sequence"/>
</dbReference>
<name>A0A438GDA4_VITVI</name>
<evidence type="ECO:0000313" key="2">
    <source>
        <dbReference type="EMBL" id="RVW70158.1"/>
    </source>
</evidence>
<feature type="transmembrane region" description="Helical" evidence="1">
    <location>
        <begin position="102"/>
        <end position="125"/>
    </location>
</feature>
<proteinExistence type="predicted"/>
<dbReference type="PANTHER" id="PTHR45274:SF2">
    <property type="entry name" value="NAD(P)-BINDING ROSSMANN-FOLD SUPERFAMILY PROTEIN"/>
    <property type="match status" value="1"/>
</dbReference>
<accession>A0A438GDA4</accession>
<dbReference type="AlphaFoldDB" id="A0A438GDA4"/>